<comment type="caution">
    <text evidence="2">The sequence shown here is derived from an EMBL/GenBank/DDBJ whole genome shotgun (WGS) entry which is preliminary data.</text>
</comment>
<proteinExistence type="predicted"/>
<sequence>MRPNLATHNNIVLGYANGLVEAQPDLSQEEKTAATLATILHDSGKLNSDLMGHHLKGVEYAETMLEGMKGQVFEGVEITDEIIEKVKEAIERHMNHPFLVRMNKGQRFPEPQDKVDQVVFDADMLANIGFKNVGFRLISPDFLKQDATAAAQKNILILEETFENVLAGVRALDQAVLSPAAKEKVRELIEATEKIFSRLKQDNVLPAIQEEFSNNGEYNSSTIQAKGGMLKMKERLNETIRQIGLQLGINQKIIGNFQI</sequence>
<dbReference type="InterPro" id="IPR006674">
    <property type="entry name" value="HD_domain"/>
</dbReference>
<protein>
    <recommendedName>
        <fullName evidence="1">HD domain-containing protein</fullName>
    </recommendedName>
</protein>
<dbReference type="STRING" id="1798550.A2927_01035"/>
<dbReference type="SUPFAM" id="SSF109604">
    <property type="entry name" value="HD-domain/PDEase-like"/>
    <property type="match status" value="1"/>
</dbReference>
<dbReference type="EMBL" id="MHKL01000005">
    <property type="protein sequence ID" value="OGY89915.1"/>
    <property type="molecule type" value="Genomic_DNA"/>
</dbReference>
<evidence type="ECO:0000313" key="2">
    <source>
        <dbReference type="EMBL" id="OGY89915.1"/>
    </source>
</evidence>
<name>A0A1G2BLB0_9BACT</name>
<dbReference type="Proteomes" id="UP000178849">
    <property type="component" value="Unassembled WGS sequence"/>
</dbReference>
<organism evidence="2 3">
    <name type="scientific">Candidatus Komeilibacteria bacterium RIFCSPLOWO2_01_FULL_45_10</name>
    <dbReference type="NCBI Taxonomy" id="1798550"/>
    <lineage>
        <taxon>Bacteria</taxon>
        <taxon>Candidatus Komeiliibacteriota</taxon>
    </lineage>
</organism>
<gene>
    <name evidence="2" type="ORF">A2927_01035</name>
</gene>
<dbReference type="Pfam" id="PF01966">
    <property type="entry name" value="HD"/>
    <property type="match status" value="1"/>
</dbReference>
<dbReference type="Gene3D" id="1.10.3210.10">
    <property type="entry name" value="Hypothetical protein af1432"/>
    <property type="match status" value="1"/>
</dbReference>
<accession>A0A1G2BLB0</accession>
<feature type="domain" description="HD" evidence="1">
    <location>
        <begin position="17"/>
        <end position="127"/>
    </location>
</feature>
<dbReference type="AlphaFoldDB" id="A0A1G2BLB0"/>
<evidence type="ECO:0000259" key="1">
    <source>
        <dbReference type="Pfam" id="PF01966"/>
    </source>
</evidence>
<evidence type="ECO:0000313" key="3">
    <source>
        <dbReference type="Proteomes" id="UP000178849"/>
    </source>
</evidence>
<reference evidence="2 3" key="1">
    <citation type="journal article" date="2016" name="Nat. Commun.">
        <title>Thousands of microbial genomes shed light on interconnected biogeochemical processes in an aquifer system.</title>
        <authorList>
            <person name="Anantharaman K."/>
            <person name="Brown C.T."/>
            <person name="Hug L.A."/>
            <person name="Sharon I."/>
            <person name="Castelle C.J."/>
            <person name="Probst A.J."/>
            <person name="Thomas B.C."/>
            <person name="Singh A."/>
            <person name="Wilkins M.J."/>
            <person name="Karaoz U."/>
            <person name="Brodie E.L."/>
            <person name="Williams K.H."/>
            <person name="Hubbard S.S."/>
            <person name="Banfield J.F."/>
        </authorList>
    </citation>
    <scope>NUCLEOTIDE SEQUENCE [LARGE SCALE GENOMIC DNA]</scope>
</reference>